<dbReference type="Proteomes" id="UP000095541">
    <property type="component" value="Unassembled WGS sequence"/>
</dbReference>
<evidence type="ECO:0000313" key="2">
    <source>
        <dbReference type="EMBL" id="CUP88882.1"/>
    </source>
</evidence>
<proteinExistence type="predicted"/>
<dbReference type="AlphaFoldDB" id="A0A0P0FEA6"/>
<reference evidence="3 4" key="1">
    <citation type="submission" date="2015-09" db="EMBL/GenBank/DDBJ databases">
        <authorList>
            <consortium name="Pathogen Informatics"/>
        </authorList>
    </citation>
    <scope>NUCLEOTIDE SEQUENCE [LARGE SCALE GENOMIC DNA]</scope>
    <source>
        <strain evidence="1 4">2789STDY5834899</strain>
        <strain evidence="2 3">2789STDY5834945</strain>
    </source>
</reference>
<dbReference type="PATRIC" id="fig|818.23.peg.2054"/>
<name>A0A0P0FEA6_BACT4</name>
<organism evidence="2 3">
    <name type="scientific">Bacteroides thetaiotaomicron</name>
    <dbReference type="NCBI Taxonomy" id="818"/>
    <lineage>
        <taxon>Bacteria</taxon>
        <taxon>Pseudomonadati</taxon>
        <taxon>Bacteroidota</taxon>
        <taxon>Bacteroidia</taxon>
        <taxon>Bacteroidales</taxon>
        <taxon>Bacteroidaceae</taxon>
        <taxon>Bacteroides</taxon>
    </lineage>
</organism>
<dbReference type="EMBL" id="CZBI01000002">
    <property type="protein sequence ID" value="CUP88882.1"/>
    <property type="molecule type" value="Genomic_DNA"/>
</dbReference>
<gene>
    <name evidence="1" type="ORF">ERS852511_02864</name>
    <name evidence="2" type="ORF">ERS852557_02069</name>
</gene>
<accession>A0A0P0FEA6</accession>
<evidence type="ECO:0000313" key="1">
    <source>
        <dbReference type="EMBL" id="CUP68025.1"/>
    </source>
</evidence>
<evidence type="ECO:0000313" key="4">
    <source>
        <dbReference type="Proteomes" id="UP000095576"/>
    </source>
</evidence>
<dbReference type="Proteomes" id="UP000095576">
    <property type="component" value="Unassembled WGS sequence"/>
</dbReference>
<protein>
    <submittedName>
        <fullName evidence="2">Uncharacterized protein</fullName>
    </submittedName>
</protein>
<sequence length="46" mass="5379">MITHSDDLSPLNTFKQNGKYASLLTKLTNPLRHILKRLTHQPLFYL</sequence>
<dbReference type="EMBL" id="CZAP01000010">
    <property type="protein sequence ID" value="CUP68025.1"/>
    <property type="molecule type" value="Genomic_DNA"/>
</dbReference>
<dbReference type="KEGG" id="btho:Btheta7330_01987"/>
<evidence type="ECO:0000313" key="3">
    <source>
        <dbReference type="Proteomes" id="UP000095541"/>
    </source>
</evidence>